<dbReference type="Pfam" id="PF06772">
    <property type="entry name" value="LtrA"/>
    <property type="match status" value="1"/>
</dbReference>
<feature type="region of interest" description="Disordered" evidence="1">
    <location>
        <begin position="1"/>
        <end position="52"/>
    </location>
</feature>
<dbReference type="InterPro" id="IPR010640">
    <property type="entry name" value="Low_temperature_requirement_A"/>
</dbReference>
<evidence type="ECO:0000313" key="3">
    <source>
        <dbReference type="EMBL" id="KAK7450606.1"/>
    </source>
</evidence>
<organism evidence="3 4">
    <name type="scientific">Marasmiellus scandens</name>
    <dbReference type="NCBI Taxonomy" id="2682957"/>
    <lineage>
        <taxon>Eukaryota</taxon>
        <taxon>Fungi</taxon>
        <taxon>Dikarya</taxon>
        <taxon>Basidiomycota</taxon>
        <taxon>Agaricomycotina</taxon>
        <taxon>Agaricomycetes</taxon>
        <taxon>Agaricomycetidae</taxon>
        <taxon>Agaricales</taxon>
        <taxon>Marasmiineae</taxon>
        <taxon>Omphalotaceae</taxon>
        <taxon>Marasmiellus</taxon>
    </lineage>
</organism>
<feature type="transmembrane region" description="Helical" evidence="2">
    <location>
        <begin position="120"/>
        <end position="139"/>
    </location>
</feature>
<feature type="transmembrane region" description="Helical" evidence="2">
    <location>
        <begin position="575"/>
        <end position="595"/>
    </location>
</feature>
<feature type="compositionally biased region" description="Polar residues" evidence="1">
    <location>
        <begin position="7"/>
        <end position="17"/>
    </location>
</feature>
<dbReference type="PANTHER" id="PTHR42101:SF1">
    <property type="entry name" value="LOW TEMPERATURE REQUIREMENT A"/>
    <property type="match status" value="1"/>
</dbReference>
<feature type="compositionally biased region" description="Basic and acidic residues" evidence="1">
    <location>
        <begin position="388"/>
        <end position="399"/>
    </location>
</feature>
<feature type="transmembrane region" description="Helical" evidence="2">
    <location>
        <begin position="607"/>
        <end position="623"/>
    </location>
</feature>
<dbReference type="PANTHER" id="PTHR42101">
    <property type="entry name" value="CHROMOSOME 16, WHOLE GENOME SHOTGUN SEQUENCE"/>
    <property type="match status" value="1"/>
</dbReference>
<evidence type="ECO:0000313" key="4">
    <source>
        <dbReference type="Proteomes" id="UP001498398"/>
    </source>
</evidence>
<dbReference type="Proteomes" id="UP001498398">
    <property type="component" value="Unassembled WGS sequence"/>
</dbReference>
<feature type="compositionally biased region" description="Basic and acidic residues" evidence="1">
    <location>
        <begin position="19"/>
        <end position="34"/>
    </location>
</feature>
<proteinExistence type="predicted"/>
<keyword evidence="2" id="KW-0812">Transmembrane</keyword>
<feature type="transmembrane region" description="Helical" evidence="2">
    <location>
        <begin position="405"/>
        <end position="430"/>
    </location>
</feature>
<name>A0ABR1J5Y8_9AGAR</name>
<evidence type="ECO:0000256" key="2">
    <source>
        <dbReference type="SAM" id="Phobius"/>
    </source>
</evidence>
<sequence>MTETKRHSSNFFSSPSQDIHPRLAEHRRNADVEFARSPFKPKSDDSTTSKLSMDSFNSSKVAWSDLLLEIAMTTAFASLTDGTPILEASNVASYLSFFALVWWIWASRVAYNVRFCRADWLHRMFVFFQVFVFWGLAAFTNDFNVVNGIVQSRDEMEADMLEREVFVNDSLITPLLQGEAFRKDRLPVLNVRGISVTMALSRLLLLFQYLIAFYHAHRSSHEDEIKYSEYSSFLVHIGSLVFSSLCYFAAFGILITHPDKTDQIIKLVLWYFPLLVEVAAHFIAASRFCQGRVDYDAKLIWEYSATVFVIILGGGLDNITNGFQFTVGNVSFEWKSLGLIFGGVVIFLLLFSLYFSTAEPESVTGEHREDTGGDCEKATPKGGTGAGDPKKETGKPEKDGDNMRVIGSFFFFFFYLSAIIVTLQGIAAMLKAGNIGDALDTPFQFLRESKLIMELKGFGVLLNESDYVQSTIGEQLQKQGIELSLLLSLINEQIDNATTLDPPDFNLSFNALLQADEYVIETILANLNSVPDDSLLLAKLDSFYYPAPDNYILINNQTFNDLVQSIIISNTTPVLWFYAAGGAVLVTLALVSVIGQSPRDKFEWGQVLSRLLMGSAIILLTSFNVHASKNILTEDFHYEGSRIWFLATHSWVLPPYAVALFIEQIAEVVSSEIA</sequence>
<feature type="transmembrane region" description="Helical" evidence="2">
    <location>
        <begin position="300"/>
        <end position="316"/>
    </location>
</feature>
<protein>
    <submittedName>
        <fullName evidence="3">Uncharacterized protein</fullName>
    </submittedName>
</protein>
<feature type="transmembrane region" description="Helical" evidence="2">
    <location>
        <begin position="267"/>
        <end position="288"/>
    </location>
</feature>
<keyword evidence="4" id="KW-1185">Reference proteome</keyword>
<accession>A0ABR1J5Y8</accession>
<keyword evidence="2" id="KW-0472">Membrane</keyword>
<feature type="transmembrane region" description="Helical" evidence="2">
    <location>
        <begin position="193"/>
        <end position="212"/>
    </location>
</feature>
<feature type="transmembrane region" description="Helical" evidence="2">
    <location>
        <begin position="91"/>
        <end position="111"/>
    </location>
</feature>
<feature type="compositionally biased region" description="Basic and acidic residues" evidence="1">
    <location>
        <begin position="364"/>
        <end position="379"/>
    </location>
</feature>
<gene>
    <name evidence="3" type="ORF">VKT23_012916</name>
</gene>
<keyword evidence="2" id="KW-1133">Transmembrane helix</keyword>
<evidence type="ECO:0000256" key="1">
    <source>
        <dbReference type="SAM" id="MobiDB-lite"/>
    </source>
</evidence>
<feature type="region of interest" description="Disordered" evidence="1">
    <location>
        <begin position="364"/>
        <end position="399"/>
    </location>
</feature>
<reference evidence="3 4" key="1">
    <citation type="submission" date="2024-01" db="EMBL/GenBank/DDBJ databases">
        <title>A draft genome for the cacao thread blight pathogen Marasmiellus scandens.</title>
        <authorList>
            <person name="Baruah I.K."/>
            <person name="Leung J."/>
            <person name="Bukari Y."/>
            <person name="Amoako-Attah I."/>
            <person name="Meinhardt L.W."/>
            <person name="Bailey B.A."/>
            <person name="Cohen S.P."/>
        </authorList>
    </citation>
    <scope>NUCLEOTIDE SEQUENCE [LARGE SCALE GENOMIC DNA]</scope>
    <source>
        <strain evidence="3 4">GH-19</strain>
    </source>
</reference>
<comment type="caution">
    <text evidence="3">The sequence shown here is derived from an EMBL/GenBank/DDBJ whole genome shotgun (WGS) entry which is preliminary data.</text>
</comment>
<feature type="transmembrane region" description="Helical" evidence="2">
    <location>
        <begin position="336"/>
        <end position="355"/>
    </location>
</feature>
<dbReference type="EMBL" id="JBANRG010000033">
    <property type="protein sequence ID" value="KAK7450606.1"/>
    <property type="molecule type" value="Genomic_DNA"/>
</dbReference>
<feature type="transmembrane region" description="Helical" evidence="2">
    <location>
        <begin position="233"/>
        <end position="255"/>
    </location>
</feature>